<dbReference type="Pfam" id="PF01535">
    <property type="entry name" value="PPR"/>
    <property type="match status" value="3"/>
</dbReference>
<evidence type="ECO:0000313" key="6">
    <source>
        <dbReference type="Proteomes" id="UP000631114"/>
    </source>
</evidence>
<dbReference type="Gene3D" id="1.25.40.10">
    <property type="entry name" value="Tetratricopeptide repeat domain"/>
    <property type="match status" value="4"/>
</dbReference>
<sequence>MRKNTLDSYFTRRLSKAPRVEPEKGGSSNAPKVEPEEGGSSNAPRVEPEIVGPSIATCVESQEVEAIDALKSLLERKLEDGEDEEALQILKRLISTREFVDELAKLQWLSISFNHDFEMCCVEDVVCWNAMIDGYVKYSEMELAKLVFERMVCRDVVSWNTMINGYALVGSIKEAKRLFDEMLERNVVYWNSMLARYVKCGDVEGAHGIFYKMPRRDVVSWNAMLACYAQRGKSNEAMELFNEMRDLGVKPTEATVVSLSSACGHLGALDQGASLHAYISEHKIGLTTIMGTTLVDMYARCGSISLATEVFYSIELKDVLTWNTIITGIAMHGHVAEALRLFKEMQEAGVCPDDITFVAVLSACSHAGMVDEGRRFLACISNLYGIDLKVEHYGCVIDLLSRAGLLVEAVELIKRMPMEPNSSAWGALLGGCRIHGNIEVGELVGKHLVNIQPHHSDADNVGSDDIVSFEGIESREKISESDQSCELIQTAAHVDTFVKEEI</sequence>
<comment type="caution">
    <text evidence="5">The sequence shown here is derived from an EMBL/GenBank/DDBJ whole genome shotgun (WGS) entry which is preliminary data.</text>
</comment>
<feature type="region of interest" description="Disordered" evidence="4">
    <location>
        <begin position="1"/>
        <end position="48"/>
    </location>
</feature>
<evidence type="ECO:0000256" key="4">
    <source>
        <dbReference type="SAM" id="MobiDB-lite"/>
    </source>
</evidence>
<dbReference type="NCBIfam" id="TIGR00756">
    <property type="entry name" value="PPR"/>
    <property type="match status" value="5"/>
</dbReference>
<dbReference type="PROSITE" id="PS51375">
    <property type="entry name" value="PPR"/>
    <property type="match status" value="4"/>
</dbReference>
<dbReference type="EMBL" id="JADFTS010000001">
    <property type="protein sequence ID" value="KAF9625898.1"/>
    <property type="molecule type" value="Genomic_DNA"/>
</dbReference>
<comment type="similarity">
    <text evidence="1">Belongs to the PPR family. PCMP-H subfamily.</text>
</comment>
<dbReference type="OrthoDB" id="185373at2759"/>
<feature type="repeat" description="PPR" evidence="3">
    <location>
        <begin position="217"/>
        <end position="251"/>
    </location>
</feature>
<dbReference type="FunFam" id="1.25.40.10:FF:000333">
    <property type="entry name" value="Pentatricopeptide repeat-containing protein"/>
    <property type="match status" value="1"/>
</dbReference>
<dbReference type="InterPro" id="IPR011990">
    <property type="entry name" value="TPR-like_helical_dom_sf"/>
</dbReference>
<evidence type="ECO:0008006" key="7">
    <source>
        <dbReference type="Google" id="ProtNLM"/>
    </source>
</evidence>
<gene>
    <name evidence="5" type="ORF">IFM89_027675</name>
</gene>
<dbReference type="Pfam" id="PF13041">
    <property type="entry name" value="PPR_2"/>
    <property type="match status" value="2"/>
</dbReference>
<dbReference type="Proteomes" id="UP000631114">
    <property type="component" value="Unassembled WGS sequence"/>
</dbReference>
<evidence type="ECO:0000256" key="3">
    <source>
        <dbReference type="PROSITE-ProRule" id="PRU00708"/>
    </source>
</evidence>
<dbReference type="InterPro" id="IPR046960">
    <property type="entry name" value="PPR_At4g14850-like_plant"/>
</dbReference>
<name>A0A835MAV8_9MAGN</name>
<reference evidence="5 6" key="1">
    <citation type="submission" date="2020-10" db="EMBL/GenBank/DDBJ databases">
        <title>The Coptis chinensis genome and diversification of protoberbering-type alkaloids.</title>
        <authorList>
            <person name="Wang B."/>
            <person name="Shu S."/>
            <person name="Song C."/>
            <person name="Liu Y."/>
        </authorList>
    </citation>
    <scope>NUCLEOTIDE SEQUENCE [LARGE SCALE GENOMIC DNA]</scope>
    <source>
        <strain evidence="5">HL-2020</strain>
        <tissue evidence="5">Leaf</tissue>
    </source>
</reference>
<organism evidence="5 6">
    <name type="scientific">Coptis chinensis</name>
    <dbReference type="NCBI Taxonomy" id="261450"/>
    <lineage>
        <taxon>Eukaryota</taxon>
        <taxon>Viridiplantae</taxon>
        <taxon>Streptophyta</taxon>
        <taxon>Embryophyta</taxon>
        <taxon>Tracheophyta</taxon>
        <taxon>Spermatophyta</taxon>
        <taxon>Magnoliopsida</taxon>
        <taxon>Ranunculales</taxon>
        <taxon>Ranunculaceae</taxon>
        <taxon>Coptidoideae</taxon>
        <taxon>Coptis</taxon>
    </lineage>
</organism>
<dbReference type="InterPro" id="IPR002885">
    <property type="entry name" value="PPR_rpt"/>
</dbReference>
<keyword evidence="2" id="KW-0677">Repeat</keyword>
<evidence type="ECO:0000256" key="2">
    <source>
        <dbReference type="ARBA" id="ARBA00022737"/>
    </source>
</evidence>
<feature type="repeat" description="PPR" evidence="3">
    <location>
        <begin position="155"/>
        <end position="189"/>
    </location>
</feature>
<dbReference type="AlphaFoldDB" id="A0A835MAV8"/>
<dbReference type="PANTHER" id="PTHR47926">
    <property type="entry name" value="PENTATRICOPEPTIDE REPEAT-CONTAINING PROTEIN"/>
    <property type="match status" value="1"/>
</dbReference>
<proteinExistence type="inferred from homology"/>
<dbReference type="PANTHER" id="PTHR47926:SF473">
    <property type="entry name" value="(WILD MALAYSIAN BANANA) HYPOTHETICAL PROTEIN"/>
    <property type="match status" value="1"/>
</dbReference>
<accession>A0A835MAV8</accession>
<dbReference type="FunFam" id="1.25.40.10:FF:000345">
    <property type="entry name" value="Pentatricopeptide repeat-containing protein"/>
    <property type="match status" value="1"/>
</dbReference>
<feature type="repeat" description="PPR" evidence="3">
    <location>
        <begin position="124"/>
        <end position="154"/>
    </location>
</feature>
<dbReference type="GO" id="GO:0009451">
    <property type="term" value="P:RNA modification"/>
    <property type="evidence" value="ECO:0007669"/>
    <property type="project" value="InterPro"/>
</dbReference>
<keyword evidence="6" id="KW-1185">Reference proteome</keyword>
<evidence type="ECO:0000313" key="5">
    <source>
        <dbReference type="EMBL" id="KAF9625898.1"/>
    </source>
</evidence>
<protein>
    <recommendedName>
        <fullName evidence="7">Pentatricopeptide repeat-containing protein</fullName>
    </recommendedName>
</protein>
<evidence type="ECO:0000256" key="1">
    <source>
        <dbReference type="ARBA" id="ARBA00006643"/>
    </source>
</evidence>
<feature type="repeat" description="PPR" evidence="3">
    <location>
        <begin position="318"/>
        <end position="352"/>
    </location>
</feature>
<dbReference type="GO" id="GO:0003723">
    <property type="term" value="F:RNA binding"/>
    <property type="evidence" value="ECO:0007669"/>
    <property type="project" value="InterPro"/>
</dbReference>